<dbReference type="InterPro" id="IPR008757">
    <property type="entry name" value="Peptidase_M6-like_domain"/>
</dbReference>
<name>A0A5S5CY06_9ACTN</name>
<dbReference type="PANTHER" id="PTHR41775">
    <property type="entry name" value="SECRETED PROTEIN-RELATED"/>
    <property type="match status" value="1"/>
</dbReference>
<dbReference type="AlphaFoldDB" id="A0A5S5CY06"/>
<reference evidence="5 6" key="1">
    <citation type="submission" date="2019-07" db="EMBL/GenBank/DDBJ databases">
        <title>Genomic Encyclopedia of Archaeal and Bacterial Type Strains, Phase II (KMG-II): from individual species to whole genera.</title>
        <authorList>
            <person name="Goeker M."/>
        </authorList>
    </citation>
    <scope>NUCLEOTIDE SEQUENCE [LARGE SCALE GENOMIC DNA]</scope>
    <source>
        <strain evidence="5 6">DSM 46842</strain>
    </source>
</reference>
<sequence>MKRALAVVAGAAVVLAIPATASAAPPVQDTPSTPSPERSHDLSSPLVDKQRELRAEALQQVLSGEATPQGNNKVVEVSPGRYVELAQEDSDAIWTVLGEFSDLPHNSIPQPDRSVDNTTIWTSDFSQSYFDTLLYSSAPGVNSVANFYEQLSSGRYTVTGEVEDWVQVPGTGASYGDNDLGDAVTWKFVNDSVNAWYEGQLAAGKTAEQIDEYLSQFDVWDRYDSDADGNFDEADGYIDHFQAVHSGMGEEVGGGVLGDDAIWSHRWYNQTTRIGTGGPTVDGRVNPLGGTQVGGSKYWIGDYTVEPENGGVGVFAHEFGHDLGLPDLYDTSGNSGGAENSTAFWTLMSSGSYGNSGRPEDGIGTQPIHMGAWEKLQLGWLNYETVQAGDSASLRLGPSAYNTKEKQAAVVVLPEKEVTTTIGTPFEGEDFWYSGSGDDLDHTMLAPKPAGAGELTAKVNYQIEEDWDYAYVAYTTDGGATFTSVPTNLSTSDDPNGQNFGNGITGSTGGEWVDLTADISSVPDGALVGFRYWTDGAATEPGLQVDAVSIGGTPVTDWTLDGFEVTTGTTTESFFNAYILENRAYTGYDTGLKTGPYNFGDPNRPDWVEHFPYQDGLLISYWNTQYSDNNVGAHPGAGLVLPVDAHPGLLYEPTDDEGEDRTNGESWRPRVQSYDSTFGLQPTDKLTLHDPDTGVAGRVGGLPAVRTFDDTKDWWVAPGEQPDANGWTGVDVPKTGTTITVTGMSAAGQLMRVQVN</sequence>
<organism evidence="5 6">
    <name type="scientific">Blastococcus xanthinilyticus</name>
    <dbReference type="NCBI Taxonomy" id="1564164"/>
    <lineage>
        <taxon>Bacteria</taxon>
        <taxon>Bacillati</taxon>
        <taxon>Actinomycetota</taxon>
        <taxon>Actinomycetes</taxon>
        <taxon>Geodermatophilales</taxon>
        <taxon>Geodermatophilaceae</taxon>
        <taxon>Blastococcus</taxon>
    </lineage>
</organism>
<feature type="domain" description="Peptidase M6-like" evidence="3">
    <location>
        <begin position="82"/>
        <end position="380"/>
    </location>
</feature>
<keyword evidence="6" id="KW-1185">Reference proteome</keyword>
<dbReference type="SUPFAM" id="SSF55486">
    <property type="entry name" value="Metalloproteases ('zincins'), catalytic domain"/>
    <property type="match status" value="1"/>
</dbReference>
<gene>
    <name evidence="5" type="ORF">BD833_107189</name>
</gene>
<feature type="chain" id="PRO_5024388330" evidence="2">
    <location>
        <begin position="24"/>
        <end position="756"/>
    </location>
</feature>
<dbReference type="EMBL" id="VNHW01000007">
    <property type="protein sequence ID" value="TYP87249.1"/>
    <property type="molecule type" value="Genomic_DNA"/>
</dbReference>
<dbReference type="Pfam" id="PF20773">
    <property type="entry name" value="InhA-like_MAM"/>
    <property type="match status" value="1"/>
</dbReference>
<dbReference type="InterPro" id="IPR012300">
    <property type="entry name" value="Pept_M6_InhA"/>
</dbReference>
<feature type="signal peptide" evidence="2">
    <location>
        <begin position="1"/>
        <end position="23"/>
    </location>
</feature>
<dbReference type="RefSeq" id="WP_166533506.1">
    <property type="nucleotide sequence ID" value="NZ_VNHW01000007.1"/>
</dbReference>
<feature type="domain" description="Immune inhibitor A-like metallopeptidase VEG" evidence="4">
    <location>
        <begin position="577"/>
        <end position="747"/>
    </location>
</feature>
<evidence type="ECO:0000256" key="1">
    <source>
        <dbReference type="SAM" id="MobiDB-lite"/>
    </source>
</evidence>
<dbReference type="InterPro" id="IPR048665">
    <property type="entry name" value="InhA-like_VEG"/>
</dbReference>
<dbReference type="InterPro" id="IPR024079">
    <property type="entry name" value="MetalloPept_cat_dom_sf"/>
</dbReference>
<dbReference type="Pfam" id="PF20774">
    <property type="entry name" value="InhA-like_VEG"/>
    <property type="match status" value="1"/>
</dbReference>
<proteinExistence type="predicted"/>
<dbReference type="Gene3D" id="3.40.390.10">
    <property type="entry name" value="Collagenase (Catalytic Domain)"/>
    <property type="match status" value="1"/>
</dbReference>
<protein>
    <submittedName>
        <fullName evidence="5">Immune inhibitor A</fullName>
    </submittedName>
</protein>
<dbReference type="Proteomes" id="UP000322499">
    <property type="component" value="Unassembled WGS sequence"/>
</dbReference>
<dbReference type="GO" id="GO:0008237">
    <property type="term" value="F:metallopeptidase activity"/>
    <property type="evidence" value="ECO:0007669"/>
    <property type="project" value="InterPro"/>
</dbReference>
<evidence type="ECO:0000313" key="5">
    <source>
        <dbReference type="EMBL" id="TYP87249.1"/>
    </source>
</evidence>
<accession>A0A5S5CY06</accession>
<evidence type="ECO:0000313" key="6">
    <source>
        <dbReference type="Proteomes" id="UP000322499"/>
    </source>
</evidence>
<comment type="caution">
    <text evidence="5">The sequence shown here is derived from an EMBL/GenBank/DDBJ whole genome shotgun (WGS) entry which is preliminary data.</text>
</comment>
<dbReference type="GO" id="GO:0006508">
    <property type="term" value="P:proteolysis"/>
    <property type="evidence" value="ECO:0007669"/>
    <property type="project" value="InterPro"/>
</dbReference>
<evidence type="ECO:0000256" key="2">
    <source>
        <dbReference type="SAM" id="SignalP"/>
    </source>
</evidence>
<dbReference type="PANTHER" id="PTHR41775:SF1">
    <property type="entry name" value="PEPTIDASE M6-LIKE DOMAIN-CONTAINING PROTEIN"/>
    <property type="match status" value="1"/>
</dbReference>
<dbReference type="PIRSF" id="PIRSF007519">
    <property type="entry name" value="Protease_InhA"/>
    <property type="match status" value="1"/>
</dbReference>
<keyword evidence="2" id="KW-0732">Signal</keyword>
<evidence type="ECO:0000259" key="4">
    <source>
        <dbReference type="Pfam" id="PF20774"/>
    </source>
</evidence>
<feature type="region of interest" description="Disordered" evidence="1">
    <location>
        <begin position="23"/>
        <end position="45"/>
    </location>
</feature>
<dbReference type="Pfam" id="PF05547">
    <property type="entry name" value="Peptidase_M6"/>
    <property type="match status" value="1"/>
</dbReference>
<dbReference type="NCBIfam" id="TIGR03296">
    <property type="entry name" value="M6dom_TIGR03296"/>
    <property type="match status" value="1"/>
</dbReference>
<evidence type="ECO:0000259" key="3">
    <source>
        <dbReference type="Pfam" id="PF05547"/>
    </source>
</evidence>